<reference evidence="3 4" key="2">
    <citation type="journal article" date="2017" name="Sci. Rep.">
        <title>Ant-infecting Ophiocordyceps genomes reveal a high diversity of potential behavioral manipulation genes and a possible major role for enterotoxins.</title>
        <authorList>
            <person name="de Bekker C."/>
            <person name="Ohm R.A."/>
            <person name="Evans H.C."/>
            <person name="Brachmann A."/>
            <person name="Hughes D.P."/>
        </authorList>
    </citation>
    <scope>NUCLEOTIDE SEQUENCE [LARGE SCALE GENOMIC DNA]</scope>
    <source>
        <strain evidence="3 4">SC16a</strain>
    </source>
</reference>
<gene>
    <name evidence="3" type="ORF">XA68_14558</name>
</gene>
<dbReference type="Proteomes" id="UP000037136">
    <property type="component" value="Unassembled WGS sequence"/>
</dbReference>
<keyword evidence="4" id="KW-1185">Reference proteome</keyword>
<sequence>MKFSTAYNLSLLVAGSLPLLGWAGKPVEEAPSWTLKQISRTLTSDDEVWLGFLITSEGYDSQWCYQLVNVISPSSKAQWVDQPCVGSDFSTSWGYKDENDVGILVVRHLDTSRVAWFGWNGINQSNALSDVGPNATKLLREGASNDDESTEEDSKAKAQKADAEPKAQKADAEPNDAEVKRQRAEIEPDDTVAKEGVAFIA</sequence>
<comment type="caution">
    <text evidence="3">The sequence shown here is derived from an EMBL/GenBank/DDBJ whole genome shotgun (WGS) entry which is preliminary data.</text>
</comment>
<feature type="chain" id="PRO_5012789697" evidence="2">
    <location>
        <begin position="24"/>
        <end position="201"/>
    </location>
</feature>
<evidence type="ECO:0000313" key="3">
    <source>
        <dbReference type="EMBL" id="PFH57794.1"/>
    </source>
</evidence>
<accession>A0A2A9P9A4</accession>
<evidence type="ECO:0000256" key="1">
    <source>
        <dbReference type="SAM" id="MobiDB-lite"/>
    </source>
</evidence>
<proteinExistence type="predicted"/>
<dbReference type="AlphaFoldDB" id="A0A2A9P9A4"/>
<feature type="region of interest" description="Disordered" evidence="1">
    <location>
        <begin position="142"/>
        <end position="201"/>
    </location>
</feature>
<dbReference type="STRING" id="268505.A0A2A9P9A4"/>
<feature type="signal peptide" evidence="2">
    <location>
        <begin position="1"/>
        <end position="23"/>
    </location>
</feature>
<dbReference type="OrthoDB" id="3836772at2759"/>
<name>A0A2A9P9A4_OPHUN</name>
<feature type="compositionally biased region" description="Basic and acidic residues" evidence="1">
    <location>
        <begin position="152"/>
        <end position="186"/>
    </location>
</feature>
<protein>
    <submittedName>
        <fullName evidence="3">Uncharacterized protein</fullName>
    </submittedName>
</protein>
<reference evidence="3 4" key="1">
    <citation type="journal article" date="2015" name="BMC Genomics">
        <title>Gene expression during zombie ant biting behavior reflects the complexity underlying fungal parasitic behavioral manipulation.</title>
        <authorList>
            <person name="de Bekker C."/>
            <person name="Ohm R.A."/>
            <person name="Loreto R.G."/>
            <person name="Sebastian A."/>
            <person name="Albert I."/>
            <person name="Merrow M."/>
            <person name="Brachmann A."/>
            <person name="Hughes D.P."/>
        </authorList>
    </citation>
    <scope>NUCLEOTIDE SEQUENCE [LARGE SCALE GENOMIC DNA]</scope>
    <source>
        <strain evidence="3 4">SC16a</strain>
    </source>
</reference>
<dbReference type="EMBL" id="LAZP02000365">
    <property type="protein sequence ID" value="PFH57794.1"/>
    <property type="molecule type" value="Genomic_DNA"/>
</dbReference>
<evidence type="ECO:0000256" key="2">
    <source>
        <dbReference type="SAM" id="SignalP"/>
    </source>
</evidence>
<evidence type="ECO:0000313" key="4">
    <source>
        <dbReference type="Proteomes" id="UP000037136"/>
    </source>
</evidence>
<organism evidence="3 4">
    <name type="scientific">Ophiocordyceps unilateralis</name>
    <name type="common">Zombie-ant fungus</name>
    <name type="synonym">Torrubia unilateralis</name>
    <dbReference type="NCBI Taxonomy" id="268505"/>
    <lineage>
        <taxon>Eukaryota</taxon>
        <taxon>Fungi</taxon>
        <taxon>Dikarya</taxon>
        <taxon>Ascomycota</taxon>
        <taxon>Pezizomycotina</taxon>
        <taxon>Sordariomycetes</taxon>
        <taxon>Hypocreomycetidae</taxon>
        <taxon>Hypocreales</taxon>
        <taxon>Ophiocordycipitaceae</taxon>
        <taxon>Ophiocordyceps</taxon>
    </lineage>
</organism>
<keyword evidence="2" id="KW-0732">Signal</keyword>